<dbReference type="EMBL" id="PJNB01000001">
    <property type="protein sequence ID" value="PKW16499.1"/>
    <property type="molecule type" value="Genomic_DNA"/>
</dbReference>
<dbReference type="InterPro" id="IPR050483">
    <property type="entry name" value="CoA-transferase_III_domain"/>
</dbReference>
<dbReference type="InterPro" id="IPR003673">
    <property type="entry name" value="CoA-Trfase_fam_III"/>
</dbReference>
<gene>
    <name evidence="2" type="ORF">A8926_4337</name>
</gene>
<dbReference type="STRING" id="994479.GCA_000194155_07286"/>
<organism evidence="2 3">
    <name type="scientific">Saccharopolyspora spinosa</name>
    <dbReference type="NCBI Taxonomy" id="60894"/>
    <lineage>
        <taxon>Bacteria</taxon>
        <taxon>Bacillati</taxon>
        <taxon>Actinomycetota</taxon>
        <taxon>Actinomycetes</taxon>
        <taxon>Pseudonocardiales</taxon>
        <taxon>Pseudonocardiaceae</taxon>
        <taxon>Saccharopolyspora</taxon>
    </lineage>
</organism>
<reference evidence="2" key="1">
    <citation type="submission" date="2017-12" db="EMBL/GenBank/DDBJ databases">
        <title>Sequencing the genomes of 1000 Actinobacteria strains.</title>
        <authorList>
            <person name="Klenk H.-P."/>
        </authorList>
    </citation>
    <scope>NUCLEOTIDE SEQUENCE [LARGE SCALE GENOMIC DNA]</scope>
    <source>
        <strain evidence="2">DSM 44228</strain>
    </source>
</reference>
<dbReference type="PANTHER" id="PTHR48207:SF3">
    <property type="entry name" value="SUCCINATE--HYDROXYMETHYLGLUTARATE COA-TRANSFERASE"/>
    <property type="match status" value="1"/>
</dbReference>
<comment type="caution">
    <text evidence="2">The sequence shown here is derived from an EMBL/GenBank/DDBJ whole genome shotgun (WGS) entry which is preliminary data.</text>
</comment>
<dbReference type="Gene3D" id="3.40.50.10540">
    <property type="entry name" value="Crotonobetainyl-coa:carnitine coa-transferase, domain 1"/>
    <property type="match status" value="1"/>
</dbReference>
<dbReference type="GO" id="GO:0008410">
    <property type="term" value="F:CoA-transferase activity"/>
    <property type="evidence" value="ECO:0007669"/>
    <property type="project" value="TreeGrafter"/>
</dbReference>
<evidence type="ECO:0000313" key="3">
    <source>
        <dbReference type="Proteomes" id="UP000233786"/>
    </source>
</evidence>
<sequence>MLQEESGSPSPLDGVKVLDLSRFIAGPSCAQVLADFGAEVVKIERPDGEDARHHEPYCQGESVYTMLYNRNKYGATLDTRHPRAVAILEDLVRWADVVVENYRPGTIEKMGIGYERMVELKPDIILVSISGFGQTGPLSQRALFDAIAQASSGLMAITGEPDGKPTLTGTYIADYVTGYQAAIGAFAALMHKQRTGEGQRVDVASLDSMFATLGTRLISHLMLGLDMPRSGSRDLLTAPVNVYEARDGDIYIQAGTNGLFPKLCRGIGREDLLQVPDYRTVPGRMANQAILERAVADWAATRTCDEIAVVLDDAGIPFSKVETIPDIAASPQIAAREMIVESEHPSLGTIRLPGNPVKMDKTPPTIRKAPPQIGEDNEHVYRTILGRSDVELKALADDGAI</sequence>
<dbReference type="AlphaFoldDB" id="A0A2N3Y0Q7"/>
<dbReference type="SUPFAM" id="SSF89796">
    <property type="entry name" value="CoA-transferase family III (CaiB/BaiF)"/>
    <property type="match status" value="1"/>
</dbReference>
<dbReference type="Gene3D" id="3.30.1540.10">
    <property type="entry name" value="formyl-coa transferase, domain 3"/>
    <property type="match status" value="1"/>
</dbReference>
<dbReference type="Pfam" id="PF02515">
    <property type="entry name" value="CoA_transf_3"/>
    <property type="match status" value="1"/>
</dbReference>
<keyword evidence="1 2" id="KW-0808">Transferase</keyword>
<dbReference type="Proteomes" id="UP000233786">
    <property type="component" value="Unassembled WGS sequence"/>
</dbReference>
<evidence type="ECO:0000313" key="2">
    <source>
        <dbReference type="EMBL" id="PKW16499.1"/>
    </source>
</evidence>
<dbReference type="InterPro" id="IPR044855">
    <property type="entry name" value="CoA-Trfase_III_dom3_sf"/>
</dbReference>
<protein>
    <submittedName>
        <fullName evidence="2">Formyl-CoA transferase</fullName>
    </submittedName>
</protein>
<accession>A0A2N3Y0Q7</accession>
<dbReference type="PANTHER" id="PTHR48207">
    <property type="entry name" value="SUCCINATE--HYDROXYMETHYLGLUTARATE COA-TRANSFERASE"/>
    <property type="match status" value="1"/>
</dbReference>
<evidence type="ECO:0000256" key="1">
    <source>
        <dbReference type="ARBA" id="ARBA00022679"/>
    </source>
</evidence>
<name>A0A2N3Y0Q7_SACSN</name>
<dbReference type="InterPro" id="IPR023606">
    <property type="entry name" value="CoA-Trfase_III_dom_1_sf"/>
</dbReference>
<keyword evidence="3" id="KW-1185">Reference proteome</keyword>
<proteinExistence type="predicted"/>
<dbReference type="RefSeq" id="WP_010314892.1">
    <property type="nucleotide sequence ID" value="NZ_CP061007.1"/>
</dbReference>